<evidence type="ECO:0000313" key="6">
    <source>
        <dbReference type="EMBL" id="KAJ8060684.1"/>
    </source>
</evidence>
<dbReference type="GO" id="GO:0016567">
    <property type="term" value="P:protein ubiquitination"/>
    <property type="evidence" value="ECO:0007669"/>
    <property type="project" value="TreeGrafter"/>
</dbReference>
<dbReference type="GO" id="GO:0061630">
    <property type="term" value="F:ubiquitin protein ligase activity"/>
    <property type="evidence" value="ECO:0007669"/>
    <property type="project" value="TreeGrafter"/>
</dbReference>
<comment type="caution">
    <text evidence="6">The sequence shown here is derived from an EMBL/GenBank/DDBJ whole genome shotgun (WGS) entry which is preliminary data.</text>
</comment>
<evidence type="ECO:0000256" key="1">
    <source>
        <dbReference type="ARBA" id="ARBA00022723"/>
    </source>
</evidence>
<dbReference type="SMART" id="SM00184">
    <property type="entry name" value="RING"/>
    <property type="match status" value="1"/>
</dbReference>
<reference evidence="6" key="1">
    <citation type="submission" date="2022-11" db="EMBL/GenBank/DDBJ databases">
        <title>Genome Resource of Sclerotinia nivalis Strain SnTB1, a Plant Pathogen Isolated from American Ginseng.</title>
        <authorList>
            <person name="Fan S."/>
        </authorList>
    </citation>
    <scope>NUCLEOTIDE SEQUENCE</scope>
    <source>
        <strain evidence="6">SnTB1</strain>
    </source>
</reference>
<dbReference type="CDD" id="cd16448">
    <property type="entry name" value="RING-H2"/>
    <property type="match status" value="1"/>
</dbReference>
<dbReference type="InterPro" id="IPR013083">
    <property type="entry name" value="Znf_RING/FYVE/PHD"/>
</dbReference>
<dbReference type="Gene3D" id="3.30.40.10">
    <property type="entry name" value="Zinc/RING finger domain, C3HC4 (zinc finger)"/>
    <property type="match status" value="1"/>
</dbReference>
<dbReference type="PANTHER" id="PTHR15710:SF243">
    <property type="entry name" value="E3 UBIQUITIN-PROTEIN LIGASE PRAJA-2 ISOFORM X1"/>
    <property type="match status" value="1"/>
</dbReference>
<dbReference type="InterPro" id="IPR001841">
    <property type="entry name" value="Znf_RING"/>
</dbReference>
<evidence type="ECO:0000313" key="7">
    <source>
        <dbReference type="Proteomes" id="UP001152300"/>
    </source>
</evidence>
<evidence type="ECO:0000256" key="4">
    <source>
        <dbReference type="PROSITE-ProRule" id="PRU00175"/>
    </source>
</evidence>
<sequence>MLDDPRIAEGFNPTARQEFEDRWRFELAHFEELNALEDIDGIFARADAFKRKSIKEEERESPFVFCSSGILSRDVIQHLERLLYGRLLTYFWSNVLNGRGQEISRERRMIIIQLQQALLYSRLFTDIQHQAMANGDMGKLRQSINAGAPWITTVVTDPALLDEDCTICKMERLSSRKTVRLPCNHMYHEDCLKRCVEIATCPYCRSKEARGEEPKISAPAAGPIPEWLFAIHPFHRRDIRRPSLTYEEIEALTGIYNDASDKAWKLSEPLEPHYRKLSGIRQRIDILERKIEGSFFDIVQKKLDKLPDAQVEMIRQAQRLNDGMKLKVNYWGLQHFKAIGRTNQFDKTDFVHRLNLYQEWIYAKYLDSDEKKKQASGKALDEVYAPLKFLSSDDLLELSSLRLDEEDAVKTLYTAVDQWRVAIYARQAAEENWSIYLGDNEDVA</sequence>
<gene>
    <name evidence="6" type="ORF">OCU04_010989</name>
</gene>
<name>A0A9X0AE46_9HELO</name>
<keyword evidence="1" id="KW-0479">Metal-binding</keyword>
<accession>A0A9X0AE46</accession>
<dbReference type="EMBL" id="JAPEIS010000013">
    <property type="protein sequence ID" value="KAJ8060684.1"/>
    <property type="molecule type" value="Genomic_DNA"/>
</dbReference>
<keyword evidence="2 4" id="KW-0863">Zinc-finger</keyword>
<dbReference type="SUPFAM" id="SSF57850">
    <property type="entry name" value="RING/U-box"/>
    <property type="match status" value="1"/>
</dbReference>
<organism evidence="6 7">
    <name type="scientific">Sclerotinia nivalis</name>
    <dbReference type="NCBI Taxonomy" id="352851"/>
    <lineage>
        <taxon>Eukaryota</taxon>
        <taxon>Fungi</taxon>
        <taxon>Dikarya</taxon>
        <taxon>Ascomycota</taxon>
        <taxon>Pezizomycotina</taxon>
        <taxon>Leotiomycetes</taxon>
        <taxon>Helotiales</taxon>
        <taxon>Sclerotiniaceae</taxon>
        <taxon>Sclerotinia</taxon>
    </lineage>
</organism>
<dbReference type="Pfam" id="PF13639">
    <property type="entry name" value="zf-RING_2"/>
    <property type="match status" value="1"/>
</dbReference>
<evidence type="ECO:0000256" key="3">
    <source>
        <dbReference type="ARBA" id="ARBA00022833"/>
    </source>
</evidence>
<protein>
    <recommendedName>
        <fullName evidence="5">RING-type domain-containing protein</fullName>
    </recommendedName>
</protein>
<keyword evidence="7" id="KW-1185">Reference proteome</keyword>
<evidence type="ECO:0000256" key="2">
    <source>
        <dbReference type="ARBA" id="ARBA00022771"/>
    </source>
</evidence>
<dbReference type="Proteomes" id="UP001152300">
    <property type="component" value="Unassembled WGS sequence"/>
</dbReference>
<dbReference type="GO" id="GO:0008270">
    <property type="term" value="F:zinc ion binding"/>
    <property type="evidence" value="ECO:0007669"/>
    <property type="project" value="UniProtKB-KW"/>
</dbReference>
<dbReference type="AlphaFoldDB" id="A0A9X0AE46"/>
<dbReference type="GO" id="GO:0005737">
    <property type="term" value="C:cytoplasm"/>
    <property type="evidence" value="ECO:0007669"/>
    <property type="project" value="TreeGrafter"/>
</dbReference>
<keyword evidence="3" id="KW-0862">Zinc</keyword>
<proteinExistence type="predicted"/>
<feature type="domain" description="RING-type" evidence="5">
    <location>
        <begin position="165"/>
        <end position="205"/>
    </location>
</feature>
<dbReference type="PANTHER" id="PTHR15710">
    <property type="entry name" value="E3 UBIQUITIN-PROTEIN LIGASE PRAJA"/>
    <property type="match status" value="1"/>
</dbReference>
<dbReference type="OrthoDB" id="8062037at2759"/>
<evidence type="ECO:0000259" key="5">
    <source>
        <dbReference type="PROSITE" id="PS50089"/>
    </source>
</evidence>
<dbReference type="PROSITE" id="PS50089">
    <property type="entry name" value="ZF_RING_2"/>
    <property type="match status" value="1"/>
</dbReference>